<feature type="compositionally biased region" description="Basic residues" evidence="1">
    <location>
        <begin position="46"/>
        <end position="55"/>
    </location>
</feature>
<dbReference type="AlphaFoldDB" id="A0A9P8LGP6"/>
<keyword evidence="3" id="KW-1185">Reference proteome</keyword>
<evidence type="ECO:0000256" key="1">
    <source>
        <dbReference type="SAM" id="MobiDB-lite"/>
    </source>
</evidence>
<protein>
    <submittedName>
        <fullName evidence="2">Uncharacterized protein</fullName>
    </submittedName>
</protein>
<reference evidence="2" key="1">
    <citation type="submission" date="2021-03" db="EMBL/GenBank/DDBJ databases">
        <title>Comparative genomics and phylogenomic investigation of the class Geoglossomycetes provide insights into ecological specialization and systematics.</title>
        <authorList>
            <person name="Melie T."/>
            <person name="Pirro S."/>
            <person name="Miller A.N."/>
            <person name="Quandt A."/>
        </authorList>
    </citation>
    <scope>NUCLEOTIDE SEQUENCE</scope>
    <source>
        <strain evidence="2">CAQ_001_2017</strain>
    </source>
</reference>
<dbReference type="EMBL" id="JAGHQM010000149">
    <property type="protein sequence ID" value="KAH0565002.1"/>
    <property type="molecule type" value="Genomic_DNA"/>
</dbReference>
<name>A0A9P8LGP6_9PEZI</name>
<gene>
    <name evidence="2" type="ORF">GP486_001600</name>
</gene>
<sequence>MPTGVHRIFIDGVEDAIRCQLKTICGGSDKAALFAQLHRDLFSSRRRSAYHKVKTRPSGEGGESGKVLGLEEEGEPQGDGESDSDGDGELDGDAESKGVGESGEDDETGSNRLTDRKQRS</sequence>
<organism evidence="2 3">
    <name type="scientific">Trichoglossum hirsutum</name>
    <dbReference type="NCBI Taxonomy" id="265104"/>
    <lineage>
        <taxon>Eukaryota</taxon>
        <taxon>Fungi</taxon>
        <taxon>Dikarya</taxon>
        <taxon>Ascomycota</taxon>
        <taxon>Pezizomycotina</taxon>
        <taxon>Geoglossomycetes</taxon>
        <taxon>Geoglossales</taxon>
        <taxon>Geoglossaceae</taxon>
        <taxon>Trichoglossum</taxon>
    </lineage>
</organism>
<comment type="caution">
    <text evidence="2">The sequence shown here is derived from an EMBL/GenBank/DDBJ whole genome shotgun (WGS) entry which is preliminary data.</text>
</comment>
<evidence type="ECO:0000313" key="3">
    <source>
        <dbReference type="Proteomes" id="UP000750711"/>
    </source>
</evidence>
<evidence type="ECO:0000313" key="2">
    <source>
        <dbReference type="EMBL" id="KAH0565002.1"/>
    </source>
</evidence>
<dbReference type="Proteomes" id="UP000750711">
    <property type="component" value="Unassembled WGS sequence"/>
</dbReference>
<feature type="compositionally biased region" description="Acidic residues" evidence="1">
    <location>
        <begin position="70"/>
        <end position="93"/>
    </location>
</feature>
<feature type="region of interest" description="Disordered" evidence="1">
    <location>
        <begin position="46"/>
        <end position="120"/>
    </location>
</feature>
<accession>A0A9P8LGP6</accession>
<proteinExistence type="predicted"/>
<feature type="non-terminal residue" evidence="2">
    <location>
        <position position="120"/>
    </location>
</feature>